<dbReference type="EMBL" id="JAEFCI010011194">
    <property type="protein sequence ID" value="KAG5456764.1"/>
    <property type="molecule type" value="Genomic_DNA"/>
</dbReference>
<evidence type="ECO:0000313" key="3">
    <source>
        <dbReference type="Proteomes" id="UP000673691"/>
    </source>
</evidence>
<evidence type="ECO:0000313" key="2">
    <source>
        <dbReference type="EMBL" id="KAG5456764.1"/>
    </source>
</evidence>
<comment type="caution">
    <text evidence="2">The sequence shown here is derived from an EMBL/GenBank/DDBJ whole genome shotgun (WGS) entry which is preliminary data.</text>
</comment>
<gene>
    <name evidence="2" type="ORF">BJ554DRAFT_3394</name>
</gene>
<protein>
    <submittedName>
        <fullName evidence="2">Uncharacterized protein</fullName>
    </submittedName>
</protein>
<dbReference type="Proteomes" id="UP000673691">
    <property type="component" value="Unassembled WGS sequence"/>
</dbReference>
<feature type="region of interest" description="Disordered" evidence="1">
    <location>
        <begin position="27"/>
        <end position="68"/>
    </location>
</feature>
<accession>A0A8H7ZNU5</accession>
<keyword evidence="3" id="KW-1185">Reference proteome</keyword>
<reference evidence="2 3" key="1">
    <citation type="journal article" name="Sci. Rep.">
        <title>Genome-scale phylogenetic analyses confirm Olpidium as the closest living zoosporic fungus to the non-flagellated, terrestrial fungi.</title>
        <authorList>
            <person name="Chang Y."/>
            <person name="Rochon D."/>
            <person name="Sekimoto S."/>
            <person name="Wang Y."/>
            <person name="Chovatia M."/>
            <person name="Sandor L."/>
            <person name="Salamov A."/>
            <person name="Grigoriev I.V."/>
            <person name="Stajich J.E."/>
            <person name="Spatafora J.W."/>
        </authorList>
    </citation>
    <scope>NUCLEOTIDE SEQUENCE [LARGE SCALE GENOMIC DNA]</scope>
    <source>
        <strain evidence="2">S191</strain>
    </source>
</reference>
<proteinExistence type="predicted"/>
<evidence type="ECO:0000256" key="1">
    <source>
        <dbReference type="SAM" id="MobiDB-lite"/>
    </source>
</evidence>
<name>A0A8H7ZNU5_9FUNG</name>
<feature type="non-terminal residue" evidence="2">
    <location>
        <position position="537"/>
    </location>
</feature>
<dbReference type="OrthoDB" id="194358at2759"/>
<organism evidence="2 3">
    <name type="scientific">Olpidium bornovanus</name>
    <dbReference type="NCBI Taxonomy" id="278681"/>
    <lineage>
        <taxon>Eukaryota</taxon>
        <taxon>Fungi</taxon>
        <taxon>Fungi incertae sedis</taxon>
        <taxon>Olpidiomycota</taxon>
        <taxon>Olpidiomycotina</taxon>
        <taxon>Olpidiomycetes</taxon>
        <taxon>Olpidiales</taxon>
        <taxon>Olpidiaceae</taxon>
        <taxon>Olpidium</taxon>
    </lineage>
</organism>
<feature type="compositionally biased region" description="Basic and acidic residues" evidence="1">
    <location>
        <begin position="34"/>
        <end position="44"/>
    </location>
</feature>
<dbReference type="AlphaFoldDB" id="A0A8H7ZNU5"/>
<sequence>MLVINGAKRLNSVNHLDSSFSTKLRRLSGSEQSSEFKKPLDRIYSKSASPEKGARNVQRGSSPALVQPGTRAFGEFSAIKEEKANRQAERRRQRRKKIELSFVGYQRFDKPWDLASQDTGKSVTSSNEGRVADEGYLPLFVVQLDDDDSGSAAAARRQAAPNGKTTRQLPVELCASLRPLPGKAFFVLDLQLHLLLGFASVPALRSAYPRLAGRELNLPQKSRMWALMSTILSMPLADEEKGADASEERARAWFCGTVVCFLRLDEVVDIIRRDFEPLLGRLTAVTLDVGLTGAEVRCLSMPGHSAGVLPSAVAQMRRVPRPKGGANADPSRASSAIAPMDRRALSRRPRASRKPFPGLPAKLALKTQRVRLRGDVPDDKAAYGTTSLCGGMVPPDGAERFPLSSVPLRGAPSETFATRLEHRRRHCEAEKAGRLADTGLTPPAAPRCDTARAATGPRCGIRARPVMRVHPTHPGRDGVWSFPFVRAKTKEYGERLAPPVGRQSMEYVYKLHFLDLQLYLCVNEHNIIDQPTSLDEN</sequence>